<evidence type="ECO:0000313" key="7">
    <source>
        <dbReference type="Proteomes" id="UP000007838"/>
    </source>
</evidence>
<dbReference type="InterPro" id="IPR002701">
    <property type="entry name" value="CM_II_prokaryot"/>
</dbReference>
<evidence type="ECO:0000259" key="5">
    <source>
        <dbReference type="SMART" id="SM00830"/>
    </source>
</evidence>
<dbReference type="PANTHER" id="PTHR38041">
    <property type="entry name" value="CHORISMATE MUTASE"/>
    <property type="match status" value="1"/>
</dbReference>
<keyword evidence="4" id="KW-0413">Isomerase</keyword>
<dbReference type="GO" id="GO:0046417">
    <property type="term" value="P:chorismate metabolic process"/>
    <property type="evidence" value="ECO:0007669"/>
    <property type="project" value="InterPro"/>
</dbReference>
<accession>G8LDI2</accession>
<comment type="pathway">
    <text evidence="1">Metabolic intermediate biosynthesis; prephenate biosynthesis; prephenate from chorismate: step 1/1.</text>
</comment>
<dbReference type="NCBIfam" id="TIGR01806">
    <property type="entry name" value="CM_mono2"/>
    <property type="match status" value="1"/>
</dbReference>
<sequence>MRSVMEKKHELAAGPSIQGDGIAETTTAIEVFSGPGMSINLRFCLMKEVAAYKAQQGQAIADPEQERDVLERAFAVAHASGLERESVRSFIQLQMDIAKAIQHFHCADWLMEEDTPRTPMPLSVVRAKIAHADESTLRSIARKLKTEGGFSGADKAAFMREIQHEKVRDRDKERLWATVKKILLHSSCGAS</sequence>
<dbReference type="PANTHER" id="PTHR38041:SF2">
    <property type="entry name" value="SECRETED CHORISMATE MUTASE"/>
    <property type="match status" value="1"/>
</dbReference>
<gene>
    <name evidence="6" type="primary">aroQ</name>
    <name evidence="6" type="ORF">EcWSU1_01130</name>
</gene>
<dbReference type="GO" id="GO:0004106">
    <property type="term" value="F:chorismate mutase activity"/>
    <property type="evidence" value="ECO:0007669"/>
    <property type="project" value="UniProtKB-EC"/>
</dbReference>
<dbReference type="AlphaFoldDB" id="G8LDI2"/>
<dbReference type="Gene3D" id="1.20.59.10">
    <property type="entry name" value="Chorismate mutase"/>
    <property type="match status" value="1"/>
</dbReference>
<proteinExistence type="predicted"/>
<dbReference type="InterPro" id="IPR036979">
    <property type="entry name" value="CM_dom_sf"/>
</dbReference>
<evidence type="ECO:0000256" key="4">
    <source>
        <dbReference type="ARBA" id="ARBA00023235"/>
    </source>
</evidence>
<dbReference type="HOGENOM" id="CLU_118625_0_0_6"/>
<protein>
    <recommendedName>
        <fullName evidence="2">chorismate mutase</fullName>
        <ecNumber evidence="2">5.4.99.5</ecNumber>
    </recommendedName>
</protein>
<dbReference type="GO" id="GO:0009697">
    <property type="term" value="P:salicylic acid biosynthetic process"/>
    <property type="evidence" value="ECO:0007669"/>
    <property type="project" value="TreeGrafter"/>
</dbReference>
<dbReference type="SMART" id="SM00830">
    <property type="entry name" value="CM_2"/>
    <property type="match status" value="1"/>
</dbReference>
<dbReference type="Proteomes" id="UP000007838">
    <property type="component" value="Chromosome"/>
</dbReference>
<evidence type="ECO:0000313" key="6">
    <source>
        <dbReference type="EMBL" id="AEW72569.1"/>
    </source>
</evidence>
<dbReference type="SUPFAM" id="SSF48600">
    <property type="entry name" value="Chorismate mutase II"/>
    <property type="match status" value="1"/>
</dbReference>
<dbReference type="eggNOG" id="COG1605">
    <property type="taxonomic scope" value="Bacteria"/>
</dbReference>
<dbReference type="UniPathway" id="UPA00120">
    <property type="reaction ID" value="UER00203"/>
</dbReference>
<evidence type="ECO:0000256" key="2">
    <source>
        <dbReference type="ARBA" id="ARBA00012404"/>
    </source>
</evidence>
<feature type="domain" description="Chorismate mutase" evidence="5">
    <location>
        <begin position="39"/>
        <end position="105"/>
    </location>
</feature>
<evidence type="ECO:0000256" key="1">
    <source>
        <dbReference type="ARBA" id="ARBA00004817"/>
    </source>
</evidence>
<keyword evidence="3" id="KW-0732">Signal</keyword>
<evidence type="ECO:0000256" key="3">
    <source>
        <dbReference type="ARBA" id="ARBA00022729"/>
    </source>
</evidence>
<dbReference type="EC" id="5.4.99.5" evidence="2"/>
<organism evidence="6 7">
    <name type="scientific">Enterobacter ludwigii</name>
    <dbReference type="NCBI Taxonomy" id="299767"/>
    <lineage>
        <taxon>Bacteria</taxon>
        <taxon>Pseudomonadati</taxon>
        <taxon>Pseudomonadota</taxon>
        <taxon>Gammaproteobacteria</taxon>
        <taxon>Enterobacterales</taxon>
        <taxon>Enterobacteriaceae</taxon>
        <taxon>Enterobacter</taxon>
        <taxon>Enterobacter cloacae complex</taxon>
    </lineage>
</organism>
<dbReference type="InterPro" id="IPR036263">
    <property type="entry name" value="Chorismate_II_sf"/>
</dbReference>
<dbReference type="InterPro" id="IPR051331">
    <property type="entry name" value="Chorismate_mutase-related"/>
</dbReference>
<reference evidence="6 7" key="1">
    <citation type="journal article" date="2011" name="Stand. Genomic Sci.">
        <title>Complete genome of the onion pathogen Enterobacter cloacae EcWSU1.</title>
        <authorList>
            <person name="Humann J.L."/>
            <person name="Wildung M."/>
            <person name="Cheng C.H."/>
            <person name="Lee T."/>
            <person name="Stewart J.E."/>
            <person name="Drew J.C."/>
            <person name="Triplett E.W."/>
            <person name="Main D."/>
            <person name="Schroeder B.K."/>
        </authorList>
    </citation>
    <scope>NUCLEOTIDE SEQUENCE [LARGE SCALE GENOMIC DNA]</scope>
    <source>
        <strain evidence="6 7">EcWSU1</strain>
    </source>
</reference>
<dbReference type="KEGG" id="eec:EcWSU1_01130"/>
<dbReference type="InterPro" id="IPR008240">
    <property type="entry name" value="Chorismate_mutase_periplasmic"/>
</dbReference>
<name>G8LDI2_9ENTR</name>
<dbReference type="Pfam" id="PF01817">
    <property type="entry name" value="CM_2"/>
    <property type="match status" value="1"/>
</dbReference>
<dbReference type="EMBL" id="CP002886">
    <property type="protein sequence ID" value="AEW72569.1"/>
    <property type="molecule type" value="Genomic_DNA"/>
</dbReference>